<dbReference type="GO" id="GO:1902600">
    <property type="term" value="P:proton transmembrane transport"/>
    <property type="evidence" value="ECO:0007669"/>
    <property type="project" value="InterPro"/>
</dbReference>
<keyword evidence="12" id="KW-1185">Reference proteome</keyword>
<evidence type="ECO:0000259" key="10">
    <source>
        <dbReference type="PROSITE" id="PS51201"/>
    </source>
</evidence>
<evidence type="ECO:0000313" key="12">
    <source>
        <dbReference type="Proteomes" id="UP000030341"/>
    </source>
</evidence>
<organism evidence="11 12">
    <name type="scientific">Pseudoalteromonas piratica</name>
    <dbReference type="NCBI Taxonomy" id="1348114"/>
    <lineage>
        <taxon>Bacteria</taxon>
        <taxon>Pseudomonadati</taxon>
        <taxon>Pseudomonadota</taxon>
        <taxon>Gammaproteobacteria</taxon>
        <taxon>Alteromonadales</taxon>
        <taxon>Pseudoalteromonadaceae</taxon>
        <taxon>Pseudoalteromonas</taxon>
    </lineage>
</organism>
<evidence type="ECO:0000256" key="5">
    <source>
        <dbReference type="ARBA" id="ARBA00022692"/>
    </source>
</evidence>
<feature type="transmembrane region" description="Helical" evidence="9">
    <location>
        <begin position="143"/>
        <end position="163"/>
    </location>
</feature>
<feature type="transmembrane region" description="Helical" evidence="9">
    <location>
        <begin position="48"/>
        <end position="66"/>
    </location>
</feature>
<evidence type="ECO:0000256" key="7">
    <source>
        <dbReference type="ARBA" id="ARBA00023065"/>
    </source>
</evidence>
<feature type="domain" description="RCK N-terminal" evidence="10">
    <location>
        <begin position="386"/>
        <end position="507"/>
    </location>
</feature>
<reference evidence="11 12" key="1">
    <citation type="submission" date="2014-11" db="EMBL/GenBank/DDBJ databases">
        <title>Complete Genome Sequence of Pseudoalteromonas sp. Strain OCN003 Isolated from Kaneohe Bay, Oahu, Hawaii.</title>
        <authorList>
            <person name="Beurmann S."/>
            <person name="Videau P."/>
            <person name="Ushijima B."/>
            <person name="Smith A.M."/>
            <person name="Aeby G.S."/>
            <person name="Callahan S.M."/>
            <person name="Belcaid M."/>
        </authorList>
    </citation>
    <scope>NUCLEOTIDE SEQUENCE [LARGE SCALE GENOMIC DNA]</scope>
    <source>
        <strain evidence="11 12">OCN003</strain>
    </source>
</reference>
<dbReference type="SUPFAM" id="SSF51735">
    <property type="entry name" value="NAD(P)-binding Rossmann-fold domains"/>
    <property type="match status" value="1"/>
</dbReference>
<dbReference type="PANTHER" id="PTHR42751:SF1">
    <property type="entry name" value="CATION_PROTON ANTIPORTER YBAL-RELATED"/>
    <property type="match status" value="1"/>
</dbReference>
<evidence type="ECO:0000256" key="8">
    <source>
        <dbReference type="ARBA" id="ARBA00023136"/>
    </source>
</evidence>
<gene>
    <name evidence="11" type="ORF">OM33_08270</name>
</gene>
<dbReference type="PANTHER" id="PTHR42751">
    <property type="entry name" value="SODIUM/HYDROGEN EXCHANGER FAMILY/TRKA DOMAIN PROTEIN"/>
    <property type="match status" value="1"/>
</dbReference>
<accession>A0A0A7EF49</accession>
<feature type="transmembrane region" description="Helical" evidence="9">
    <location>
        <begin position="6"/>
        <end position="36"/>
    </location>
</feature>
<evidence type="ECO:0000256" key="1">
    <source>
        <dbReference type="ARBA" id="ARBA00004141"/>
    </source>
</evidence>
<dbReference type="eggNOG" id="COG1226">
    <property type="taxonomic scope" value="Bacteria"/>
</dbReference>
<feature type="transmembrane region" description="Helical" evidence="9">
    <location>
        <begin position="304"/>
        <end position="328"/>
    </location>
</feature>
<evidence type="ECO:0000256" key="6">
    <source>
        <dbReference type="ARBA" id="ARBA00022989"/>
    </source>
</evidence>
<keyword evidence="3" id="KW-0813">Transport</keyword>
<dbReference type="InterPro" id="IPR006153">
    <property type="entry name" value="Cation/H_exchanger_TM"/>
</dbReference>
<dbReference type="InterPro" id="IPR036291">
    <property type="entry name" value="NAD(P)-bd_dom_sf"/>
</dbReference>
<dbReference type="Proteomes" id="UP000030341">
    <property type="component" value="Chromosome 1"/>
</dbReference>
<protein>
    <submittedName>
        <fullName evidence="11">Potassium transporter Kef</fullName>
    </submittedName>
</protein>
<comment type="similarity">
    <text evidence="2">Belongs to the monovalent cation:proton antiporter 2 (CPA2) transporter (TC 2.A.37) family.</text>
</comment>
<keyword evidence="4" id="KW-0050">Antiport</keyword>
<keyword evidence="7" id="KW-0406">Ion transport</keyword>
<feature type="transmembrane region" description="Helical" evidence="9">
    <location>
        <begin position="111"/>
        <end position="131"/>
    </location>
</feature>
<dbReference type="Gene3D" id="1.20.1530.20">
    <property type="match status" value="1"/>
</dbReference>
<feature type="transmembrane region" description="Helical" evidence="9">
    <location>
        <begin position="202"/>
        <end position="233"/>
    </location>
</feature>
<comment type="subcellular location">
    <subcellularLocation>
        <location evidence="1">Membrane</location>
        <topology evidence="1">Multi-pass membrane protein</topology>
    </subcellularLocation>
</comment>
<evidence type="ECO:0000313" key="11">
    <source>
        <dbReference type="EMBL" id="AIY65153.1"/>
    </source>
</evidence>
<dbReference type="Pfam" id="PF02254">
    <property type="entry name" value="TrkA_N"/>
    <property type="match status" value="1"/>
</dbReference>
<dbReference type="PROSITE" id="PS51201">
    <property type="entry name" value="RCK_N"/>
    <property type="match status" value="1"/>
</dbReference>
<dbReference type="OrthoDB" id="3418949at2"/>
<dbReference type="RefSeq" id="WP_038640773.1">
    <property type="nucleotide sequence ID" value="NZ_CP009888.1"/>
</dbReference>
<feature type="transmembrane region" description="Helical" evidence="9">
    <location>
        <begin position="334"/>
        <end position="352"/>
    </location>
</feature>
<evidence type="ECO:0000256" key="9">
    <source>
        <dbReference type="SAM" id="Phobius"/>
    </source>
</evidence>
<evidence type="ECO:0000256" key="2">
    <source>
        <dbReference type="ARBA" id="ARBA00005551"/>
    </source>
</evidence>
<dbReference type="InterPro" id="IPR038770">
    <property type="entry name" value="Na+/solute_symporter_sf"/>
</dbReference>
<proteinExistence type="inferred from homology"/>
<dbReference type="KEGG" id="pseo:OM33_08270"/>
<dbReference type="EMBL" id="CP009888">
    <property type="protein sequence ID" value="AIY65153.1"/>
    <property type="molecule type" value="Genomic_DNA"/>
</dbReference>
<feature type="transmembrane region" description="Helical" evidence="9">
    <location>
        <begin position="269"/>
        <end position="292"/>
    </location>
</feature>
<sequence length="529" mass="58085">MELLFYATAFICGFVILQFKLPPLIGFLCAGFILNIAGYQSTALLEQMANLGVTLLLFSIGLKLKIGNLVKAQVWGPATLHIVLCSLLFWGSLLGLSWLKLPLFSELSTQSAAILAFALSFSSTVFAVKVLEERGEMSSLHGKVAIGILVMQDIFAVVFLAISTGKIPNYWAIALVCALPLVRPAFYWMLGRSKHGEVLPLFGFFFALVVGYHAFEFAGLKGDLGALIIGMILAPHKKAGELSKALLSFKDLFLVGFFLTIGLNAELTLHALMVATILILVLPLKILLYYVLTNAFHLRARTSLLGAFSLSNYSEFGLIVCALAVSSGWLTGEWLAVVAIAVSITFIAASPLNKKSNELYVKFENYLLKFESEKRLAEEMPVNLNQTKILIFGMGRVGTGAYETIAQTYPNSVAGVDINPETVERHTNRGRFAILADATDPDFWNRINHSEVEMVMLAMPKHAQNIFALERLKASGFTGQVTAIANYPDQQKELEDMGVHSTFNFYLEAGSGFAEHVKEKVFSIPNSQR</sequence>
<dbReference type="Gene3D" id="3.40.50.720">
    <property type="entry name" value="NAD(P)-binding Rossmann-like Domain"/>
    <property type="match status" value="1"/>
</dbReference>
<dbReference type="Pfam" id="PF00999">
    <property type="entry name" value="Na_H_Exchanger"/>
    <property type="match status" value="1"/>
</dbReference>
<dbReference type="HOGENOM" id="CLU_005126_12_0_6"/>
<dbReference type="GO" id="GO:0016020">
    <property type="term" value="C:membrane"/>
    <property type="evidence" value="ECO:0007669"/>
    <property type="project" value="UniProtKB-SubCell"/>
</dbReference>
<dbReference type="eggNOG" id="COG4651">
    <property type="taxonomic scope" value="Bacteria"/>
</dbReference>
<evidence type="ECO:0000256" key="3">
    <source>
        <dbReference type="ARBA" id="ARBA00022448"/>
    </source>
</evidence>
<dbReference type="GO" id="GO:0006813">
    <property type="term" value="P:potassium ion transport"/>
    <property type="evidence" value="ECO:0007669"/>
    <property type="project" value="InterPro"/>
</dbReference>
<dbReference type="AlphaFoldDB" id="A0A0A7EF49"/>
<dbReference type="STRING" id="1348114.OM33_08270"/>
<feature type="transmembrane region" description="Helical" evidence="9">
    <location>
        <begin position="78"/>
        <end position="99"/>
    </location>
</feature>
<keyword evidence="6 9" id="KW-1133">Transmembrane helix</keyword>
<keyword evidence="8 9" id="KW-0472">Membrane</keyword>
<feature type="transmembrane region" description="Helical" evidence="9">
    <location>
        <begin position="170"/>
        <end position="190"/>
    </location>
</feature>
<name>A0A0A7EF49_9GAMM</name>
<evidence type="ECO:0000256" key="4">
    <source>
        <dbReference type="ARBA" id="ARBA00022449"/>
    </source>
</evidence>
<dbReference type="GO" id="GO:0015297">
    <property type="term" value="F:antiporter activity"/>
    <property type="evidence" value="ECO:0007669"/>
    <property type="project" value="UniProtKB-KW"/>
</dbReference>
<dbReference type="InterPro" id="IPR003148">
    <property type="entry name" value="RCK_N"/>
</dbReference>
<keyword evidence="5 9" id="KW-0812">Transmembrane</keyword>